<proteinExistence type="predicted"/>
<dbReference type="EMBL" id="ML977314">
    <property type="protein sequence ID" value="KAF2120346.1"/>
    <property type="molecule type" value="Genomic_DNA"/>
</dbReference>
<dbReference type="Proteomes" id="UP000799770">
    <property type="component" value="Unassembled WGS sequence"/>
</dbReference>
<sequence length="286" mass="32351">MNGWVRILRRDSEYLSYAILLERKMGLRAHRSYVQVKCRSFIAQVWMSNHHPSSLATPSLTSFSADVSTQSERKQVQPTSTSHPESRAALACAATDCRPEVRNQIYACVLEASHTPLSHITRRQLSSSSSISHPNHTLPAINVAPTSLLGLVMACKQTWKEFRPLYLRYVSLRPRDMEAYFTEMFPVRDVSEEVIAKYSGDVLVDTSRITEATILQINITDLIALRQKAPKLHIIMSDPKPNFGWGFERIMDVFATGLPTPGHPESNAIARPFDFHTLFTRLELVI</sequence>
<reference evidence="1" key="1">
    <citation type="journal article" date="2020" name="Stud. Mycol.">
        <title>101 Dothideomycetes genomes: a test case for predicting lifestyles and emergence of pathogens.</title>
        <authorList>
            <person name="Haridas S."/>
            <person name="Albert R."/>
            <person name="Binder M."/>
            <person name="Bloem J."/>
            <person name="Labutti K."/>
            <person name="Salamov A."/>
            <person name="Andreopoulos B."/>
            <person name="Baker S."/>
            <person name="Barry K."/>
            <person name="Bills G."/>
            <person name="Bluhm B."/>
            <person name="Cannon C."/>
            <person name="Castanera R."/>
            <person name="Culley D."/>
            <person name="Daum C."/>
            <person name="Ezra D."/>
            <person name="Gonzalez J."/>
            <person name="Henrissat B."/>
            <person name="Kuo A."/>
            <person name="Liang C."/>
            <person name="Lipzen A."/>
            <person name="Lutzoni F."/>
            <person name="Magnuson J."/>
            <person name="Mondo S."/>
            <person name="Nolan M."/>
            <person name="Ohm R."/>
            <person name="Pangilinan J."/>
            <person name="Park H.-J."/>
            <person name="Ramirez L."/>
            <person name="Alfaro M."/>
            <person name="Sun H."/>
            <person name="Tritt A."/>
            <person name="Yoshinaga Y."/>
            <person name="Zwiers L.-H."/>
            <person name="Turgeon B."/>
            <person name="Goodwin S."/>
            <person name="Spatafora J."/>
            <person name="Crous P."/>
            <person name="Grigoriev I."/>
        </authorList>
    </citation>
    <scope>NUCLEOTIDE SEQUENCE</scope>
    <source>
        <strain evidence="1">CBS 627.86</strain>
    </source>
</reference>
<accession>A0A6A5ZMF1</accession>
<evidence type="ECO:0000313" key="2">
    <source>
        <dbReference type="Proteomes" id="UP000799770"/>
    </source>
</evidence>
<dbReference type="AlphaFoldDB" id="A0A6A5ZMF1"/>
<keyword evidence="2" id="KW-1185">Reference proteome</keyword>
<organism evidence="1 2">
    <name type="scientific">Lophiotrema nucula</name>
    <dbReference type="NCBI Taxonomy" id="690887"/>
    <lineage>
        <taxon>Eukaryota</taxon>
        <taxon>Fungi</taxon>
        <taxon>Dikarya</taxon>
        <taxon>Ascomycota</taxon>
        <taxon>Pezizomycotina</taxon>
        <taxon>Dothideomycetes</taxon>
        <taxon>Pleosporomycetidae</taxon>
        <taxon>Pleosporales</taxon>
        <taxon>Lophiotremataceae</taxon>
        <taxon>Lophiotrema</taxon>
    </lineage>
</organism>
<protein>
    <submittedName>
        <fullName evidence="1">Uncharacterized protein</fullName>
    </submittedName>
</protein>
<gene>
    <name evidence="1" type="ORF">BDV96DRAFT_595891</name>
</gene>
<name>A0A6A5ZMF1_9PLEO</name>
<evidence type="ECO:0000313" key="1">
    <source>
        <dbReference type="EMBL" id="KAF2120346.1"/>
    </source>
</evidence>